<dbReference type="Gene3D" id="3.30.710.10">
    <property type="entry name" value="Potassium Channel Kv1.1, Chain A"/>
    <property type="match status" value="1"/>
</dbReference>
<sequence>MNAMASELPCETLCLSECGDLAVSVGSCLVVVEAEKITKASAVFYAMLGPNFREGSEFAAMQSKNQLYHLRLPEDDANAIVTVLRYIYGDIGWAGEHSLQQLVEIAFVVDKYDVHPRPRLMEERLRRFYTPALNSTEELLDILFLSWNFSALDLFWEVSRELILMGDKLEACGHDGLPELVFEKIFSARSHHNGIVLTELQKKLAEYELVEELPLSVPYTPQCQQFGLRQMQVLRRKEPAWMRSGCIECDILMATILRRVIQTATDSLQVGVELFTVTVLTEIFRIDCLDGEVRGLGQKDTAPAAGPPSLHPVCFLTLVGILDGYSGLGIAVMKLVNGLELTDFPLR</sequence>
<evidence type="ECO:0008006" key="3">
    <source>
        <dbReference type="Google" id="ProtNLM"/>
    </source>
</evidence>
<reference evidence="1 2" key="1">
    <citation type="submission" date="2019-09" db="EMBL/GenBank/DDBJ databases">
        <title>Draft genome of the ectomycorrhizal ascomycete Sphaerosporella brunnea.</title>
        <authorList>
            <consortium name="DOE Joint Genome Institute"/>
            <person name="Benucci G.M."/>
            <person name="Marozzi G."/>
            <person name="Antonielli L."/>
            <person name="Sanchez S."/>
            <person name="Marco P."/>
            <person name="Wang X."/>
            <person name="Falini L.B."/>
            <person name="Barry K."/>
            <person name="Haridas S."/>
            <person name="Lipzen A."/>
            <person name="Labutti K."/>
            <person name="Grigoriev I.V."/>
            <person name="Murat C."/>
            <person name="Martin F."/>
            <person name="Albertini E."/>
            <person name="Donnini D."/>
            <person name="Bonito G."/>
        </authorList>
    </citation>
    <scope>NUCLEOTIDE SEQUENCE [LARGE SCALE GENOMIC DNA]</scope>
    <source>
        <strain evidence="1 2">Sb_GMNB300</strain>
    </source>
</reference>
<gene>
    <name evidence="1" type="ORF">FN846DRAFT_1019890</name>
</gene>
<dbReference type="InterPro" id="IPR011333">
    <property type="entry name" value="SKP1/BTB/POZ_sf"/>
</dbReference>
<dbReference type="Proteomes" id="UP000326924">
    <property type="component" value="Unassembled WGS sequence"/>
</dbReference>
<evidence type="ECO:0000313" key="1">
    <source>
        <dbReference type="EMBL" id="KAA8910911.1"/>
    </source>
</evidence>
<dbReference type="InParanoid" id="A0A5J5F4J4"/>
<dbReference type="OrthoDB" id="4587411at2759"/>
<protein>
    <recommendedName>
        <fullName evidence="3">BTB domain-containing protein</fullName>
    </recommendedName>
</protein>
<comment type="caution">
    <text evidence="1">The sequence shown here is derived from an EMBL/GenBank/DDBJ whole genome shotgun (WGS) entry which is preliminary data.</text>
</comment>
<name>A0A5J5F4J4_9PEZI</name>
<dbReference type="EMBL" id="VXIS01000041">
    <property type="protein sequence ID" value="KAA8910911.1"/>
    <property type="molecule type" value="Genomic_DNA"/>
</dbReference>
<proteinExistence type="predicted"/>
<keyword evidence="2" id="KW-1185">Reference proteome</keyword>
<dbReference type="AlphaFoldDB" id="A0A5J5F4J4"/>
<organism evidence="1 2">
    <name type="scientific">Sphaerosporella brunnea</name>
    <dbReference type="NCBI Taxonomy" id="1250544"/>
    <lineage>
        <taxon>Eukaryota</taxon>
        <taxon>Fungi</taxon>
        <taxon>Dikarya</taxon>
        <taxon>Ascomycota</taxon>
        <taxon>Pezizomycotina</taxon>
        <taxon>Pezizomycetes</taxon>
        <taxon>Pezizales</taxon>
        <taxon>Pyronemataceae</taxon>
        <taxon>Sphaerosporella</taxon>
    </lineage>
</organism>
<accession>A0A5J5F4J4</accession>
<evidence type="ECO:0000313" key="2">
    <source>
        <dbReference type="Proteomes" id="UP000326924"/>
    </source>
</evidence>